<keyword evidence="3" id="KW-1185">Reference proteome</keyword>
<proteinExistence type="predicted"/>
<comment type="caution">
    <text evidence="2">The sequence shown here is derived from an EMBL/GenBank/DDBJ whole genome shotgun (WGS) entry which is preliminary data.</text>
</comment>
<dbReference type="EMBL" id="CABVQG010000038">
    <property type="protein sequence ID" value="VWD27382.1"/>
    <property type="molecule type" value="Genomic_DNA"/>
</dbReference>
<evidence type="ECO:0000313" key="3">
    <source>
        <dbReference type="Proteomes" id="UP000494120"/>
    </source>
</evidence>
<organism evidence="2 3">
    <name type="scientific">Burkholderia aenigmatica</name>
    <dbReference type="NCBI Taxonomy" id="2015348"/>
    <lineage>
        <taxon>Bacteria</taxon>
        <taxon>Pseudomonadati</taxon>
        <taxon>Pseudomonadota</taxon>
        <taxon>Betaproteobacteria</taxon>
        <taxon>Burkholderiales</taxon>
        <taxon>Burkholderiaceae</taxon>
        <taxon>Burkholderia</taxon>
        <taxon>Burkholderia cepacia complex</taxon>
    </lineage>
</organism>
<evidence type="ECO:0000313" key="2">
    <source>
        <dbReference type="EMBL" id="VWD27382.1"/>
    </source>
</evidence>
<dbReference type="Proteomes" id="UP000494120">
    <property type="component" value="Unassembled WGS sequence"/>
</dbReference>
<reference evidence="2 3" key="1">
    <citation type="submission" date="2019-09" db="EMBL/GenBank/DDBJ databases">
        <authorList>
            <person name="Depoorter E."/>
        </authorList>
    </citation>
    <scope>NUCLEOTIDE SEQUENCE [LARGE SCALE GENOMIC DNA]</scope>
    <source>
        <strain evidence="2 3">R-17378</strain>
    </source>
</reference>
<gene>
    <name evidence="2" type="ORF">BLA17378_07062</name>
</gene>
<protein>
    <submittedName>
        <fullName evidence="2">Uncharacterized protein</fullName>
    </submittedName>
</protein>
<sequence length="42" mass="4740">MIRNMRDVSGWRQEGGRRLNGASTRVDTRGSRMMPHPGSRVA</sequence>
<feature type="region of interest" description="Disordered" evidence="1">
    <location>
        <begin position="1"/>
        <end position="42"/>
    </location>
</feature>
<name>A0ABY6Y2Y6_9BURK</name>
<evidence type="ECO:0000256" key="1">
    <source>
        <dbReference type="SAM" id="MobiDB-lite"/>
    </source>
</evidence>
<accession>A0ABY6Y2Y6</accession>